<sequence length="904" mass="103901">MEFRFDANQEYQTTAIEAVTNLLEGQPRIELDMSLILEWGSATVMNRLDLDEASLLENLQAVQKQNDILPDESLQYIEKTIETIRGKKTLSFPNFSVEMETGTGKTYVYLRTALQLFQRYGLRKFIIVVPSVAVREGVLKTLKVTERHFRQLYSNPPYRYYIYDSVNLSQVRQFALSDGLEIMVMTIDAFNKAANVIRQSTDRLMGETPLHLVQSTRPILILDEPQNMESEKSIAALASLHPLFILRYSATHKNPYNLIYRLTPFTAYNQGLVKRIEVASVIKENDFNQVFLRLENITSQKKTITAKIAIHQLQKNGTVKEKVITVKPGDCLFDKAKRSEYADFEIEEINPGSQTVLFKNNLEISIGESKGTDKEAIFESQIRYTIEEHFRKQKRLKSQGIKVISLFFIDKVANYKTETGEDGIICQLFKQAFEELKVNYPEWEALTPEQVQAAYFAQKRKKGGETVFEDSTTGTAKKDEEAYNLIMKDKERLLSLDEPVAFIFSHSALREGWDNPNVFQICTLNQTTSETKKRQEIGRGVRLAVNQIGERIFDPKINILTVIANESYEKYVATLQQEIENEYGKEGVPPKPANGRNKGTAKLRKEYLLKPEFQELWEKIKHKTRYAVQIHTEKLIEEVLNELDTKTINPPRIAITKARVEVGNEDTLETMQLSTSKTAMTLTGKRPLPNVITLMVDLLENTTPSVSLTRHTLLTILKRLSNQKSVLSNPHEFATVAVQIIKNKLADHLVNGIQYEKIDTWYEMTQFQDEIETWQEYLIPANRSVYDHVIIDSQAENIQDSIEGKFVADLEKRDDVQLFVKLPNWFTVPTPVGEYNPDWAIIMEDRDEHGEAVGKPLLYLIRETKGTTNLDELRPDERRKILCGKKHFNQALGVDYEVNIERVL</sequence>
<evidence type="ECO:0000313" key="4">
    <source>
        <dbReference type="Proteomes" id="UP001303285"/>
    </source>
</evidence>
<proteinExistence type="predicted"/>
<dbReference type="SUPFAM" id="SSF52540">
    <property type="entry name" value="P-loop containing nucleoside triphosphate hydrolases"/>
    <property type="match status" value="2"/>
</dbReference>
<keyword evidence="3" id="KW-0347">Helicase</keyword>
<reference evidence="3 4" key="1">
    <citation type="submission" date="2023-12" db="EMBL/GenBank/DDBJ databases">
        <title>Baltic Sea Cyanobacteria.</title>
        <authorList>
            <person name="Delbaje E."/>
            <person name="Fewer D.P."/>
            <person name="Shishido T.K."/>
        </authorList>
    </citation>
    <scope>NUCLEOTIDE SEQUENCE [LARGE SCALE GENOMIC DNA]</scope>
    <source>
        <strain evidence="3 4">UHCC 0060</strain>
    </source>
</reference>
<accession>A0ABU5UK93</accession>
<name>A0ABU5UK93_NODSP</name>
<keyword evidence="3" id="KW-0547">Nucleotide-binding</keyword>
<evidence type="ECO:0000259" key="1">
    <source>
        <dbReference type="Pfam" id="PF04851"/>
    </source>
</evidence>
<keyword evidence="3" id="KW-0067">ATP-binding</keyword>
<feature type="domain" description="Helicase/UvrB N-terminal" evidence="1">
    <location>
        <begin position="75"/>
        <end position="253"/>
    </location>
</feature>
<dbReference type="GO" id="GO:0004386">
    <property type="term" value="F:helicase activity"/>
    <property type="evidence" value="ECO:0007669"/>
    <property type="project" value="UniProtKB-KW"/>
</dbReference>
<evidence type="ECO:0000313" key="3">
    <source>
        <dbReference type="EMBL" id="MEA5606656.1"/>
    </source>
</evidence>
<dbReference type="InterPro" id="IPR027417">
    <property type="entry name" value="P-loop_NTPase"/>
</dbReference>
<dbReference type="EMBL" id="JAYGHK010000003">
    <property type="protein sequence ID" value="MEA5606656.1"/>
    <property type="molecule type" value="Genomic_DNA"/>
</dbReference>
<organism evidence="3 4">
    <name type="scientific">Nodularia spumigena UHCC 0060</name>
    <dbReference type="NCBI Taxonomy" id="3110300"/>
    <lineage>
        <taxon>Bacteria</taxon>
        <taxon>Bacillati</taxon>
        <taxon>Cyanobacteriota</taxon>
        <taxon>Cyanophyceae</taxon>
        <taxon>Nostocales</taxon>
        <taxon>Nodulariaceae</taxon>
        <taxon>Nodularia</taxon>
    </lineage>
</organism>
<gene>
    <name evidence="3" type="ORF">VB695_00880</name>
</gene>
<dbReference type="InterPro" id="IPR006935">
    <property type="entry name" value="Helicase/UvrB_N"/>
</dbReference>
<dbReference type="InterPro" id="IPR045572">
    <property type="entry name" value="RE_endonuc_C"/>
</dbReference>
<evidence type="ECO:0000259" key="2">
    <source>
        <dbReference type="Pfam" id="PF19778"/>
    </source>
</evidence>
<dbReference type="Pfam" id="PF19778">
    <property type="entry name" value="RE_endonuc"/>
    <property type="match status" value="1"/>
</dbReference>
<keyword evidence="4" id="KW-1185">Reference proteome</keyword>
<keyword evidence="3" id="KW-0378">Hydrolase</keyword>
<dbReference type="Pfam" id="PF04851">
    <property type="entry name" value="ResIII"/>
    <property type="match status" value="1"/>
</dbReference>
<dbReference type="Proteomes" id="UP001303285">
    <property type="component" value="Unassembled WGS sequence"/>
</dbReference>
<protein>
    <submittedName>
        <fullName evidence="3">DEAD/DEAH box helicase family protein</fullName>
    </submittedName>
</protein>
<dbReference type="Gene3D" id="3.40.50.300">
    <property type="entry name" value="P-loop containing nucleotide triphosphate hydrolases"/>
    <property type="match status" value="2"/>
</dbReference>
<feature type="domain" description="Type III restriction enzyme C-terminal endonuclease" evidence="2">
    <location>
        <begin position="783"/>
        <end position="900"/>
    </location>
</feature>
<comment type="caution">
    <text evidence="3">The sequence shown here is derived from an EMBL/GenBank/DDBJ whole genome shotgun (WGS) entry which is preliminary data.</text>
</comment>
<dbReference type="RefSeq" id="WP_017804138.1">
    <property type="nucleotide sequence ID" value="NZ_JAYGHK010000003.1"/>
</dbReference>